<keyword evidence="4" id="KW-1003">Cell membrane</keyword>
<gene>
    <name evidence="15" type="ORF">QPX42_06615</name>
</gene>
<keyword evidence="10 14" id="KW-0472">Membrane</keyword>
<feature type="transmembrane region" description="Helical" evidence="14">
    <location>
        <begin position="311"/>
        <end position="337"/>
    </location>
</feature>
<dbReference type="GO" id="GO:0015293">
    <property type="term" value="F:symporter activity"/>
    <property type="evidence" value="ECO:0007669"/>
    <property type="project" value="UniProtKB-KW"/>
</dbReference>
<feature type="transmembrane region" description="Helical" evidence="14">
    <location>
        <begin position="239"/>
        <end position="261"/>
    </location>
</feature>
<keyword evidence="9" id="KW-0406">Ion transport</keyword>
<dbReference type="RefSeq" id="WP_284589084.1">
    <property type="nucleotide sequence ID" value="NZ_JASNUC010000010.1"/>
</dbReference>
<dbReference type="PANTHER" id="PTHR48086">
    <property type="entry name" value="SODIUM/PROLINE SYMPORTER-RELATED"/>
    <property type="match status" value="1"/>
</dbReference>
<evidence type="ECO:0000256" key="12">
    <source>
        <dbReference type="ARBA" id="ARBA00033708"/>
    </source>
</evidence>
<name>A0AAP4BRK1_9CORY</name>
<dbReference type="PROSITE" id="PS50283">
    <property type="entry name" value="NA_SOLUT_SYMP_3"/>
    <property type="match status" value="1"/>
</dbReference>
<feature type="transmembrane region" description="Helical" evidence="14">
    <location>
        <begin position="380"/>
        <end position="397"/>
    </location>
</feature>
<reference evidence="15" key="1">
    <citation type="submission" date="2023-05" db="EMBL/GenBank/DDBJ databases">
        <title>Metabolic capabilities are highly conserved among human nasal-associated Corynebacterium species in pangenomic analyses.</title>
        <authorList>
            <person name="Tran T.H."/>
            <person name="Roberts A.Q."/>
            <person name="Escapa I.F."/>
            <person name="Gao W."/>
            <person name="Conlan S."/>
            <person name="Kong H."/>
            <person name="Segre J.A."/>
            <person name="Kelly M.S."/>
            <person name="Lemon K.P."/>
        </authorList>
    </citation>
    <scope>NUCLEOTIDE SEQUENCE</scope>
    <source>
        <strain evidence="15">KPL2773</strain>
    </source>
</reference>
<comment type="subcellular location">
    <subcellularLocation>
        <location evidence="1">Cell membrane</location>
        <topology evidence="1">Multi-pass membrane protein</topology>
    </subcellularLocation>
</comment>
<evidence type="ECO:0000256" key="9">
    <source>
        <dbReference type="ARBA" id="ARBA00023065"/>
    </source>
</evidence>
<dbReference type="EMBL" id="JASNVH010000009">
    <property type="protein sequence ID" value="MDK4307210.1"/>
    <property type="molecule type" value="Genomic_DNA"/>
</dbReference>
<organism evidence="15 16">
    <name type="scientific">Corynebacterium pseudodiphtheriticum</name>
    <dbReference type="NCBI Taxonomy" id="37637"/>
    <lineage>
        <taxon>Bacteria</taxon>
        <taxon>Bacillati</taxon>
        <taxon>Actinomycetota</taxon>
        <taxon>Actinomycetes</taxon>
        <taxon>Mycobacteriales</taxon>
        <taxon>Corynebacteriaceae</taxon>
        <taxon>Corynebacterium</taxon>
    </lineage>
</organism>
<evidence type="ECO:0000256" key="13">
    <source>
        <dbReference type="RuleBase" id="RU362091"/>
    </source>
</evidence>
<dbReference type="GO" id="GO:0006814">
    <property type="term" value="P:sodium ion transport"/>
    <property type="evidence" value="ECO:0007669"/>
    <property type="project" value="UniProtKB-KW"/>
</dbReference>
<dbReference type="PANTHER" id="PTHR48086:SF3">
    <property type="entry name" value="SODIUM_PROLINE SYMPORTER"/>
    <property type="match status" value="1"/>
</dbReference>
<dbReference type="InterPro" id="IPR038377">
    <property type="entry name" value="Na/Glc_symporter_sf"/>
</dbReference>
<evidence type="ECO:0000256" key="1">
    <source>
        <dbReference type="ARBA" id="ARBA00004651"/>
    </source>
</evidence>
<feature type="transmembrane region" description="Helical" evidence="14">
    <location>
        <begin position="515"/>
        <end position="537"/>
    </location>
</feature>
<feature type="transmembrane region" description="Helical" evidence="14">
    <location>
        <begin position="433"/>
        <end position="450"/>
    </location>
</feature>
<feature type="transmembrane region" description="Helical" evidence="14">
    <location>
        <begin position="6"/>
        <end position="27"/>
    </location>
</feature>
<dbReference type="AlphaFoldDB" id="A0AAP4BRK1"/>
<sequence>MDTFTITVILSFIGFLVVGIWVSRGINNKNDYFVAGRNVGVLFIVGTLVASFLSTVALMGEAGMAYDGFPWPILLLGVMSKMGYLAGVVLFGRYLRDSDALTIPEFFGKRFNSSRLRALAGASVLVGMGLYLVTVTRGLAVVIEAILGIDGFWAVFITWVAFMIFTVLSGSKGVIITDTMMFFFFIIGGVLGSVAIFREAGGVKETFNKLAADPTLREGLLWHGQVEGPGERLNSIGEALIYIFTFGLVWAFVTAVSPWQASRYMMAKSSHTAIRAGIVTLLIIPSFYLFVMFAAYAVNLINPDIEPNSQVFIWAAYNIMPTAIGVILVTGIVAAGLSSASTFLSLVGFSAAHDVGPMFRRGEGLDGGDTKTDNVRSARWAMLIVGAIALLLAYIATPSVLDIGYMAASFFAASWGIVAFASTQSKRISETGAFWGMLLGGVITLILESIKTFGGVDWPMAFHPVLFGLAASLIAVIIGSMLRPVEKNSWQYISELKQRVESDVTVAEVKVTNRYIYVAIGFIAILFSAVGFFYVPIMS</sequence>
<keyword evidence="6" id="KW-0769">Symport</keyword>
<comment type="similarity">
    <text evidence="2 13">Belongs to the sodium:solute symporter (SSF) (TC 2.A.21) family.</text>
</comment>
<evidence type="ECO:0000256" key="6">
    <source>
        <dbReference type="ARBA" id="ARBA00022847"/>
    </source>
</evidence>
<keyword evidence="8" id="KW-0915">Sodium</keyword>
<feature type="transmembrane region" description="Helical" evidence="14">
    <location>
        <begin position="180"/>
        <end position="197"/>
    </location>
</feature>
<dbReference type="Gene3D" id="1.20.1730.10">
    <property type="entry name" value="Sodium/glucose cotransporter"/>
    <property type="match status" value="1"/>
</dbReference>
<keyword evidence="7 14" id="KW-1133">Transmembrane helix</keyword>
<evidence type="ECO:0000256" key="4">
    <source>
        <dbReference type="ARBA" id="ARBA00022475"/>
    </source>
</evidence>
<comment type="catalytic activity">
    <reaction evidence="12">
        <text>L-proline(in) + Na(+)(in) = L-proline(out) + Na(+)(out)</text>
        <dbReference type="Rhea" id="RHEA:28967"/>
        <dbReference type="ChEBI" id="CHEBI:29101"/>
        <dbReference type="ChEBI" id="CHEBI:60039"/>
    </reaction>
</comment>
<evidence type="ECO:0000256" key="14">
    <source>
        <dbReference type="SAM" id="Phobius"/>
    </source>
</evidence>
<feature type="transmembrane region" description="Helical" evidence="14">
    <location>
        <begin position="145"/>
        <end position="168"/>
    </location>
</feature>
<evidence type="ECO:0000313" key="16">
    <source>
        <dbReference type="Proteomes" id="UP001224412"/>
    </source>
</evidence>
<feature type="transmembrane region" description="Helical" evidence="14">
    <location>
        <begin position="462"/>
        <end position="482"/>
    </location>
</feature>
<keyword evidence="3" id="KW-0813">Transport</keyword>
<feature type="transmembrane region" description="Helical" evidence="14">
    <location>
        <begin position="273"/>
        <end position="299"/>
    </location>
</feature>
<dbReference type="InterPro" id="IPR001734">
    <property type="entry name" value="Na/solute_symporter"/>
</dbReference>
<dbReference type="GO" id="GO:0005886">
    <property type="term" value="C:plasma membrane"/>
    <property type="evidence" value="ECO:0007669"/>
    <property type="project" value="UniProtKB-SubCell"/>
</dbReference>
<proteinExistence type="inferred from homology"/>
<evidence type="ECO:0000256" key="11">
    <source>
        <dbReference type="ARBA" id="ARBA00023201"/>
    </source>
</evidence>
<evidence type="ECO:0000256" key="3">
    <source>
        <dbReference type="ARBA" id="ARBA00022448"/>
    </source>
</evidence>
<evidence type="ECO:0000256" key="8">
    <source>
        <dbReference type="ARBA" id="ARBA00023053"/>
    </source>
</evidence>
<dbReference type="CDD" id="cd10322">
    <property type="entry name" value="SLC5sbd"/>
    <property type="match status" value="1"/>
</dbReference>
<protein>
    <submittedName>
        <fullName evidence="15">Sodium:solute symporter family protein</fullName>
    </submittedName>
</protein>
<comment type="caution">
    <text evidence="15">The sequence shown here is derived from an EMBL/GenBank/DDBJ whole genome shotgun (WGS) entry which is preliminary data.</text>
</comment>
<evidence type="ECO:0000313" key="15">
    <source>
        <dbReference type="EMBL" id="MDK4307210.1"/>
    </source>
</evidence>
<dbReference type="Pfam" id="PF00474">
    <property type="entry name" value="SSF"/>
    <property type="match status" value="1"/>
</dbReference>
<evidence type="ECO:0000256" key="7">
    <source>
        <dbReference type="ARBA" id="ARBA00022989"/>
    </source>
</evidence>
<accession>A0AAP4BRK1</accession>
<dbReference type="Proteomes" id="UP001224412">
    <property type="component" value="Unassembled WGS sequence"/>
</dbReference>
<feature type="transmembrane region" description="Helical" evidence="14">
    <location>
        <begin position="116"/>
        <end position="133"/>
    </location>
</feature>
<feature type="transmembrane region" description="Helical" evidence="14">
    <location>
        <begin position="39"/>
        <end position="59"/>
    </location>
</feature>
<evidence type="ECO:0000256" key="5">
    <source>
        <dbReference type="ARBA" id="ARBA00022692"/>
    </source>
</evidence>
<evidence type="ECO:0000256" key="2">
    <source>
        <dbReference type="ARBA" id="ARBA00006434"/>
    </source>
</evidence>
<feature type="transmembrane region" description="Helical" evidence="14">
    <location>
        <begin position="403"/>
        <end position="421"/>
    </location>
</feature>
<dbReference type="InterPro" id="IPR050277">
    <property type="entry name" value="Sodium:Solute_Symporter"/>
</dbReference>
<evidence type="ECO:0000256" key="10">
    <source>
        <dbReference type="ARBA" id="ARBA00023136"/>
    </source>
</evidence>
<feature type="transmembrane region" description="Helical" evidence="14">
    <location>
        <begin position="71"/>
        <end position="95"/>
    </location>
</feature>
<keyword evidence="11" id="KW-0739">Sodium transport</keyword>
<keyword evidence="5 14" id="KW-0812">Transmembrane</keyword>